<comment type="similarity">
    <text evidence="1">Belongs to the polysaccharide synthase family.</text>
</comment>
<evidence type="ECO:0000256" key="1">
    <source>
        <dbReference type="ARBA" id="ARBA00007430"/>
    </source>
</evidence>
<reference evidence="3" key="1">
    <citation type="journal article" date="2015" name="Nature">
        <title>Complex archaea that bridge the gap between prokaryotes and eukaryotes.</title>
        <authorList>
            <person name="Spang A."/>
            <person name="Saw J.H."/>
            <person name="Jorgensen S.L."/>
            <person name="Zaremba-Niedzwiedzka K."/>
            <person name="Martijn J."/>
            <person name="Lind A.E."/>
            <person name="van Eijk R."/>
            <person name="Schleper C."/>
            <person name="Guy L."/>
            <person name="Ettema T.J."/>
        </authorList>
    </citation>
    <scope>NUCLEOTIDE SEQUENCE</scope>
</reference>
<evidence type="ECO:0000259" key="2">
    <source>
        <dbReference type="Pfam" id="PF02719"/>
    </source>
</evidence>
<dbReference type="PANTHER" id="PTHR43318">
    <property type="entry name" value="UDP-N-ACETYLGLUCOSAMINE 4,6-DEHYDRATASE"/>
    <property type="match status" value="1"/>
</dbReference>
<evidence type="ECO:0000313" key="3">
    <source>
        <dbReference type="EMBL" id="KKN36489.1"/>
    </source>
</evidence>
<sequence>MESKVVLITGGSGGFGKALTKEILKLNPKVIRIFSNDEAQIVDMQDEMRDDRLRFLVGDIRDKDRVKKAMRDVDIVVHSAALKHVPIAEYNPDEAVSINITGSINVGECAIDCEVDKVLGISSDKAVHPINIYGATKLVMEKYFMSLNENYKTKFACIRYGNFWGAQSRGSVIDKWMKQRARGESITMTDKEMSRFFITFDEAVAFAINVLNRMEGGEIFIPIMPTHTLEELASNMAPECKIQIIGKRKSEKKTEQLIAEGEESRLTREDDCLIIRET</sequence>
<comment type="caution">
    <text evidence="3">The sequence shown here is derived from an EMBL/GenBank/DDBJ whole genome shotgun (WGS) entry which is preliminary data.</text>
</comment>
<dbReference type="PANTHER" id="PTHR43318:SF2">
    <property type="entry name" value="UDP-N-ACETYLGLUCOSAMINE 4,6-DEHYDRATASE (INVERTING)"/>
    <property type="match status" value="1"/>
</dbReference>
<dbReference type="InterPro" id="IPR051203">
    <property type="entry name" value="Polysaccharide_Synthase-Rel"/>
</dbReference>
<dbReference type="AlphaFoldDB" id="A0A0F9Q1V0"/>
<proteinExistence type="inferred from homology"/>
<dbReference type="Pfam" id="PF02719">
    <property type="entry name" value="Polysacc_synt_2"/>
    <property type="match status" value="1"/>
</dbReference>
<name>A0A0F9Q1V0_9ZZZZ</name>
<accession>A0A0F9Q1V0</accession>
<dbReference type="PRINTS" id="PR00081">
    <property type="entry name" value="GDHRDH"/>
</dbReference>
<dbReference type="Gene3D" id="3.40.50.720">
    <property type="entry name" value="NAD(P)-binding Rossmann-like Domain"/>
    <property type="match status" value="1"/>
</dbReference>
<organism evidence="3">
    <name type="scientific">marine sediment metagenome</name>
    <dbReference type="NCBI Taxonomy" id="412755"/>
    <lineage>
        <taxon>unclassified sequences</taxon>
        <taxon>metagenomes</taxon>
        <taxon>ecological metagenomes</taxon>
    </lineage>
</organism>
<dbReference type="SUPFAM" id="SSF51735">
    <property type="entry name" value="NAD(P)-binding Rossmann-fold domains"/>
    <property type="match status" value="1"/>
</dbReference>
<feature type="domain" description="Polysaccharide biosynthesis protein CapD-like" evidence="2">
    <location>
        <begin position="6"/>
        <end position="275"/>
    </location>
</feature>
<dbReference type="InterPro" id="IPR002347">
    <property type="entry name" value="SDR_fam"/>
</dbReference>
<dbReference type="InterPro" id="IPR036291">
    <property type="entry name" value="NAD(P)-bd_dom_sf"/>
</dbReference>
<dbReference type="InterPro" id="IPR003869">
    <property type="entry name" value="Polysac_CapD-like"/>
</dbReference>
<protein>
    <recommendedName>
        <fullName evidence="2">Polysaccharide biosynthesis protein CapD-like domain-containing protein</fullName>
    </recommendedName>
</protein>
<gene>
    <name evidence="3" type="ORF">LCGC14_0773120</name>
</gene>
<dbReference type="EMBL" id="LAZR01001962">
    <property type="protein sequence ID" value="KKN36489.1"/>
    <property type="molecule type" value="Genomic_DNA"/>
</dbReference>